<organism evidence="5 6">
    <name type="scientific">Heracleum sosnowskyi</name>
    <dbReference type="NCBI Taxonomy" id="360622"/>
    <lineage>
        <taxon>Eukaryota</taxon>
        <taxon>Viridiplantae</taxon>
        <taxon>Streptophyta</taxon>
        <taxon>Embryophyta</taxon>
        <taxon>Tracheophyta</taxon>
        <taxon>Spermatophyta</taxon>
        <taxon>Magnoliopsida</taxon>
        <taxon>eudicotyledons</taxon>
        <taxon>Gunneridae</taxon>
        <taxon>Pentapetalae</taxon>
        <taxon>asterids</taxon>
        <taxon>campanulids</taxon>
        <taxon>Apiales</taxon>
        <taxon>Apiaceae</taxon>
        <taxon>Apioideae</taxon>
        <taxon>apioid superclade</taxon>
        <taxon>Tordylieae</taxon>
        <taxon>Tordyliinae</taxon>
        <taxon>Heracleum</taxon>
    </lineage>
</organism>
<dbReference type="InterPro" id="IPR036529">
    <property type="entry name" value="KIX_dom_sf"/>
</dbReference>
<dbReference type="Pfam" id="PF16987">
    <property type="entry name" value="KIX_2"/>
    <property type="match status" value="1"/>
</dbReference>
<dbReference type="Gene3D" id="1.10.246.20">
    <property type="entry name" value="Coactivator CBP, KIX domain"/>
    <property type="match status" value="1"/>
</dbReference>
<name>A0AAD8HUB7_9APIA</name>
<feature type="domain" description="Mediator complex subunit 15 KIX" evidence="4">
    <location>
        <begin position="1"/>
        <end position="56"/>
    </location>
</feature>
<protein>
    <recommendedName>
        <fullName evidence="4">Mediator complex subunit 15 KIX domain-containing protein</fullName>
    </recommendedName>
</protein>
<feature type="compositionally biased region" description="Low complexity" evidence="3">
    <location>
        <begin position="613"/>
        <end position="623"/>
    </location>
</feature>
<gene>
    <name evidence="5" type="ORF">POM88_029563</name>
</gene>
<dbReference type="EMBL" id="JAUIZM010000007">
    <property type="protein sequence ID" value="KAK1373370.1"/>
    <property type="molecule type" value="Genomic_DNA"/>
</dbReference>
<dbReference type="Proteomes" id="UP001237642">
    <property type="component" value="Unassembled WGS sequence"/>
</dbReference>
<reference evidence="5" key="1">
    <citation type="submission" date="2023-02" db="EMBL/GenBank/DDBJ databases">
        <title>Genome of toxic invasive species Heracleum sosnowskyi carries increased number of genes despite the absence of recent whole-genome duplications.</title>
        <authorList>
            <person name="Schelkunov M."/>
            <person name="Shtratnikova V."/>
            <person name="Makarenko M."/>
            <person name="Klepikova A."/>
            <person name="Omelchenko D."/>
            <person name="Novikova G."/>
            <person name="Obukhova E."/>
            <person name="Bogdanov V."/>
            <person name="Penin A."/>
            <person name="Logacheva M."/>
        </authorList>
    </citation>
    <scope>NUCLEOTIDE SEQUENCE</scope>
    <source>
        <strain evidence="5">Hsosn_3</strain>
        <tissue evidence="5">Leaf</tissue>
    </source>
</reference>
<dbReference type="InterPro" id="IPR036546">
    <property type="entry name" value="MED15_KIX"/>
</dbReference>
<dbReference type="GO" id="GO:0031490">
    <property type="term" value="F:chromatin DNA binding"/>
    <property type="evidence" value="ECO:0007669"/>
    <property type="project" value="InterPro"/>
</dbReference>
<sequence length="660" mass="72591">MDKLKRKFPLSGQEGFQELRKIAMRFEEDIYTSATSQVDYFMKISSKMLAMETKYPISNAIPSNSANIGQNPQDPGSQSMQSQSGQLLLQNIANNIAAAGMQGSSQTNIPSVNRSFNTQSIPPISGVLQNSVPSAIGQGIPYNVLAYSQRQTGRQQQGVSNIQHHMLLPTQQQQHLVGQSTATNIQQNQIIGQQNRIPDMQQNQQRLPSQQNKLSNQQSQQLMGLPNNFAHMYQQQLGTQEQQQHHQLIKTMKDMHFPDLNEIYQKVVAKMHQHESLLLQQPQLQQGMYPKLKAFKSMLERFISLLQISKSNLQIGYKDNLGIYEEQIMRIIRLSKPIPHIGSGGTVQQNVSNLQHNPSSAKYGISLHPSSSLGPGQINSMNSVQILATGPLQKNPVSVPQQATVNLISSQSGMTSLKANHNSMQPNLSMLQQQQDQLQQNQNLKEFQHHQMQQNLLIAPSKDSTPLQPVYSPVVVPKAGNLGHQTVGTLVPAQSLAIGTPGKSASPLLDEFTSPEDHHAIPATVVSAKSTATEEPLKRLNKVVKSMSSKDLTASVCDIRAVVSMTDKTEGSRVAVCEDLVKMAKCPLQARNLITEDETTKRKENKRCTTATPSDVSSPGSLSDSFKQLNGLYLSDLDSTATSTSKKPRIENGGGSFSSK</sequence>
<feature type="region of interest" description="Disordered" evidence="3">
    <location>
        <begin position="597"/>
        <end position="623"/>
    </location>
</feature>
<proteinExistence type="predicted"/>
<keyword evidence="6" id="KW-1185">Reference proteome</keyword>
<feature type="compositionally biased region" description="Polar residues" evidence="3">
    <location>
        <begin position="62"/>
        <end position="75"/>
    </location>
</feature>
<evidence type="ECO:0000313" key="6">
    <source>
        <dbReference type="Proteomes" id="UP001237642"/>
    </source>
</evidence>
<evidence type="ECO:0000259" key="4">
    <source>
        <dbReference type="Pfam" id="PF16987"/>
    </source>
</evidence>
<dbReference type="GO" id="GO:0003713">
    <property type="term" value="F:transcription coactivator activity"/>
    <property type="evidence" value="ECO:0007669"/>
    <property type="project" value="InterPro"/>
</dbReference>
<reference evidence="5" key="2">
    <citation type="submission" date="2023-05" db="EMBL/GenBank/DDBJ databases">
        <authorList>
            <person name="Schelkunov M.I."/>
        </authorList>
    </citation>
    <scope>NUCLEOTIDE SEQUENCE</scope>
    <source>
        <strain evidence="5">Hsosn_3</strain>
        <tissue evidence="5">Leaf</tissue>
    </source>
</reference>
<dbReference type="AlphaFoldDB" id="A0AAD8HUB7"/>
<feature type="region of interest" description="Disordered" evidence="3">
    <location>
        <begin position="62"/>
        <end position="84"/>
    </location>
</feature>
<dbReference type="InterPro" id="IPR044661">
    <property type="entry name" value="MED15a/b/c-like"/>
</dbReference>
<comment type="subcellular location">
    <subcellularLocation>
        <location evidence="1">Nucleus</location>
    </subcellularLocation>
</comment>
<evidence type="ECO:0000313" key="5">
    <source>
        <dbReference type="EMBL" id="KAK1373370.1"/>
    </source>
</evidence>
<keyword evidence="2" id="KW-0539">Nucleus</keyword>
<evidence type="ECO:0000256" key="3">
    <source>
        <dbReference type="SAM" id="MobiDB-lite"/>
    </source>
</evidence>
<evidence type="ECO:0000256" key="2">
    <source>
        <dbReference type="ARBA" id="ARBA00023242"/>
    </source>
</evidence>
<dbReference type="GO" id="GO:0005634">
    <property type="term" value="C:nucleus"/>
    <property type="evidence" value="ECO:0007669"/>
    <property type="project" value="UniProtKB-SubCell"/>
</dbReference>
<comment type="caution">
    <text evidence="5">The sequence shown here is derived from an EMBL/GenBank/DDBJ whole genome shotgun (WGS) entry which is preliminary data.</text>
</comment>
<dbReference type="PANTHER" id="PTHR33137:SF44">
    <property type="entry name" value="MEDIATOR COMPLEX SUBUNIT 15 KIX DOMAIN-CONTAINING PROTEIN"/>
    <property type="match status" value="1"/>
</dbReference>
<feature type="region of interest" description="Disordered" evidence="3">
    <location>
        <begin position="637"/>
        <end position="660"/>
    </location>
</feature>
<dbReference type="PANTHER" id="PTHR33137">
    <property type="entry name" value="MEDIATOR OF RNA POLYMERASE II TRANSCRIPTION SUBUNIT 15A-RELATED"/>
    <property type="match status" value="1"/>
</dbReference>
<accession>A0AAD8HUB7</accession>
<evidence type="ECO:0000256" key="1">
    <source>
        <dbReference type="ARBA" id="ARBA00004123"/>
    </source>
</evidence>